<feature type="non-terminal residue" evidence="2">
    <location>
        <position position="1"/>
    </location>
</feature>
<proteinExistence type="predicted"/>
<protein>
    <submittedName>
        <fullName evidence="2">Uncharacterized protein</fullName>
    </submittedName>
</protein>
<name>A0A3B0UF05_9ZZZZ</name>
<evidence type="ECO:0000313" key="2">
    <source>
        <dbReference type="EMBL" id="VAW29565.1"/>
    </source>
</evidence>
<evidence type="ECO:0000256" key="1">
    <source>
        <dbReference type="SAM" id="Phobius"/>
    </source>
</evidence>
<dbReference type="EMBL" id="UOET01000382">
    <property type="protein sequence ID" value="VAW29565.1"/>
    <property type="molecule type" value="Genomic_DNA"/>
</dbReference>
<dbReference type="AlphaFoldDB" id="A0A3B0UF05"/>
<gene>
    <name evidence="2" type="ORF">MNBD_BACTEROID07-1803</name>
</gene>
<feature type="transmembrane region" description="Helical" evidence="1">
    <location>
        <begin position="34"/>
        <end position="53"/>
    </location>
</feature>
<reference evidence="2" key="1">
    <citation type="submission" date="2018-06" db="EMBL/GenBank/DDBJ databases">
        <authorList>
            <person name="Zhirakovskaya E."/>
        </authorList>
    </citation>
    <scope>NUCLEOTIDE SEQUENCE</scope>
</reference>
<keyword evidence="1" id="KW-0812">Transmembrane</keyword>
<accession>A0A3B0UF05</accession>
<keyword evidence="1" id="KW-0472">Membrane</keyword>
<keyword evidence="1" id="KW-1133">Transmembrane helix</keyword>
<sequence length="54" mass="6357">TVIVALSLSTLIRKDYHKELLHIDKFQWKTRENMILAAYFVAIVLFSVSLPYIF</sequence>
<organism evidence="2">
    <name type="scientific">hydrothermal vent metagenome</name>
    <dbReference type="NCBI Taxonomy" id="652676"/>
    <lineage>
        <taxon>unclassified sequences</taxon>
        <taxon>metagenomes</taxon>
        <taxon>ecological metagenomes</taxon>
    </lineage>
</organism>